<dbReference type="Proteomes" id="UP000692954">
    <property type="component" value="Unassembled WGS sequence"/>
</dbReference>
<evidence type="ECO:0000256" key="1">
    <source>
        <dbReference type="ARBA" id="ARBA00022737"/>
    </source>
</evidence>
<proteinExistence type="predicted"/>
<dbReference type="PANTHER" id="PTHR44943">
    <property type="entry name" value="CELLULOSE SYNTHASE OPERON PROTEIN C"/>
    <property type="match status" value="1"/>
</dbReference>
<protein>
    <recommendedName>
        <fullName evidence="7">Tetratricopeptide repeat protein</fullName>
    </recommendedName>
</protein>
<organism evidence="5 6">
    <name type="scientific">Paramecium sonneborni</name>
    <dbReference type="NCBI Taxonomy" id="65129"/>
    <lineage>
        <taxon>Eukaryota</taxon>
        <taxon>Sar</taxon>
        <taxon>Alveolata</taxon>
        <taxon>Ciliophora</taxon>
        <taxon>Intramacronucleata</taxon>
        <taxon>Oligohymenophorea</taxon>
        <taxon>Peniculida</taxon>
        <taxon>Parameciidae</taxon>
        <taxon>Paramecium</taxon>
    </lineage>
</organism>
<feature type="transmembrane region" description="Helical" evidence="4">
    <location>
        <begin position="223"/>
        <end position="242"/>
    </location>
</feature>
<name>A0A8S1R3Z0_9CILI</name>
<dbReference type="EMBL" id="CAJJDN010000140">
    <property type="protein sequence ID" value="CAD8122831.1"/>
    <property type="molecule type" value="Genomic_DNA"/>
</dbReference>
<feature type="repeat" description="TPR" evidence="3">
    <location>
        <begin position="235"/>
        <end position="268"/>
    </location>
</feature>
<reference evidence="5" key="1">
    <citation type="submission" date="2021-01" db="EMBL/GenBank/DDBJ databases">
        <authorList>
            <consortium name="Genoscope - CEA"/>
            <person name="William W."/>
        </authorList>
    </citation>
    <scope>NUCLEOTIDE SEQUENCE</scope>
</reference>
<keyword evidence="1" id="KW-0677">Repeat</keyword>
<evidence type="ECO:0000313" key="6">
    <source>
        <dbReference type="Proteomes" id="UP000692954"/>
    </source>
</evidence>
<keyword evidence="4" id="KW-0472">Membrane</keyword>
<gene>
    <name evidence="5" type="ORF">PSON_ATCC_30995.1.T1400170</name>
</gene>
<comment type="caution">
    <text evidence="5">The sequence shown here is derived from an EMBL/GenBank/DDBJ whole genome shotgun (WGS) entry which is preliminary data.</text>
</comment>
<evidence type="ECO:0000256" key="4">
    <source>
        <dbReference type="SAM" id="Phobius"/>
    </source>
</evidence>
<accession>A0A8S1R3Z0</accession>
<evidence type="ECO:0000313" key="5">
    <source>
        <dbReference type="EMBL" id="CAD8122831.1"/>
    </source>
</evidence>
<dbReference type="Pfam" id="PF13414">
    <property type="entry name" value="TPR_11"/>
    <property type="match status" value="2"/>
</dbReference>
<keyword evidence="6" id="KW-1185">Reference proteome</keyword>
<dbReference type="AlphaFoldDB" id="A0A8S1R3Z0"/>
<evidence type="ECO:0008006" key="7">
    <source>
        <dbReference type="Google" id="ProtNLM"/>
    </source>
</evidence>
<keyword evidence="2 3" id="KW-0802">TPR repeat</keyword>
<dbReference type="OrthoDB" id="10263032at2759"/>
<evidence type="ECO:0000256" key="2">
    <source>
        <dbReference type="ARBA" id="ARBA00022803"/>
    </source>
</evidence>
<dbReference type="InterPro" id="IPR051685">
    <property type="entry name" value="Ycf3/AcsC/BcsC/TPR_MFPF"/>
</dbReference>
<evidence type="ECO:0000256" key="3">
    <source>
        <dbReference type="PROSITE-ProRule" id="PRU00339"/>
    </source>
</evidence>
<dbReference type="PANTHER" id="PTHR44943:SF4">
    <property type="entry name" value="TPR REPEAT-CONTAINING PROTEIN MJ0798"/>
    <property type="match status" value="1"/>
</dbReference>
<keyword evidence="4" id="KW-0812">Transmembrane</keyword>
<dbReference type="PROSITE" id="PS50005">
    <property type="entry name" value="TPR"/>
    <property type="match status" value="1"/>
</dbReference>
<keyword evidence="4" id="KW-1133">Transmembrane helix</keyword>
<dbReference type="InterPro" id="IPR019734">
    <property type="entry name" value="TPR_rpt"/>
</dbReference>
<dbReference type="SMART" id="SM00028">
    <property type="entry name" value="TPR"/>
    <property type="match status" value="3"/>
</dbReference>
<sequence length="428" mass="51451">MISAINQDQQQQYSKHLDLKQNMILNFSKLFHPINNQLGIELQQQKFHGIQLNEQKWQQAQEFLFKRLKQLEKEQSFASFFQSISLYQMNQCQKAYNLREYAKQIINNFYIDLFNHSELELKKNAKNKCILIAKSDVLNQQKQYESALQQCDLILNEEPQNLHAINRKRCSLDDLEKYNDAIICYDKAIQIDPNYAIACFYKGNSLYQIYKNTIMQLRQYRQILFMPMLILIKFMYNLIFIGNQLCNLQKYNDAINCYEKVIKIDPNYVIAYCKKVSEIFCFQKAIIYNLQTIHDLQKFNDAIYCYDKEIQINPNDADAFLYKESLKKYDLALQNYDQSIMIAKINTQAFKNKDSLTKMKNYLLTIKVYDQIEFIKLIEEIKNSQSRIIFKIKQNIHQDFQIHFINHRKYFQKSRMKIYLLFIYVFIK</sequence>